<dbReference type="InterPro" id="IPR036390">
    <property type="entry name" value="WH_DNA-bd_sf"/>
</dbReference>
<name>A0ABX8BZQ9_9ACTN</name>
<evidence type="ECO:0000256" key="2">
    <source>
        <dbReference type="ARBA" id="ARBA00022679"/>
    </source>
</evidence>
<dbReference type="InterPro" id="IPR001077">
    <property type="entry name" value="COMT_C"/>
</dbReference>
<dbReference type="SUPFAM" id="SSF46785">
    <property type="entry name" value="Winged helix' DNA-binding domain"/>
    <property type="match status" value="1"/>
</dbReference>
<dbReference type="PANTHER" id="PTHR43712:SF2">
    <property type="entry name" value="O-METHYLTRANSFERASE CICE"/>
    <property type="match status" value="1"/>
</dbReference>
<dbReference type="InterPro" id="IPR036388">
    <property type="entry name" value="WH-like_DNA-bd_sf"/>
</dbReference>
<keyword evidence="6" id="KW-1185">Reference proteome</keyword>
<dbReference type="EMBL" id="CP074132">
    <property type="protein sequence ID" value="QUX27543.1"/>
    <property type="molecule type" value="Genomic_DNA"/>
</dbReference>
<dbReference type="Proteomes" id="UP000678016">
    <property type="component" value="Chromosome"/>
</dbReference>
<keyword evidence="2" id="KW-0808">Transferase</keyword>
<dbReference type="Gene3D" id="1.10.10.10">
    <property type="entry name" value="Winged helix-like DNA-binding domain superfamily/Winged helix DNA-binding domain"/>
    <property type="match status" value="1"/>
</dbReference>
<organism evidence="5 6">
    <name type="scientific">Nocardiopsis akebiae</name>
    <dbReference type="NCBI Taxonomy" id="2831968"/>
    <lineage>
        <taxon>Bacteria</taxon>
        <taxon>Bacillati</taxon>
        <taxon>Actinomycetota</taxon>
        <taxon>Actinomycetes</taxon>
        <taxon>Streptosporangiales</taxon>
        <taxon>Nocardiopsidaceae</taxon>
        <taxon>Nocardiopsis</taxon>
    </lineage>
</organism>
<dbReference type="InterPro" id="IPR029063">
    <property type="entry name" value="SAM-dependent_MTases_sf"/>
</dbReference>
<gene>
    <name evidence="5" type="ORF">KGD83_19810</name>
</gene>
<dbReference type="GO" id="GO:0008168">
    <property type="term" value="F:methyltransferase activity"/>
    <property type="evidence" value="ECO:0007669"/>
    <property type="project" value="UniProtKB-KW"/>
</dbReference>
<proteinExistence type="predicted"/>
<dbReference type="GO" id="GO:0032259">
    <property type="term" value="P:methylation"/>
    <property type="evidence" value="ECO:0007669"/>
    <property type="project" value="UniProtKB-KW"/>
</dbReference>
<keyword evidence="3" id="KW-0949">S-adenosyl-L-methionine</keyword>
<dbReference type="Pfam" id="PF00891">
    <property type="entry name" value="Methyltransf_2"/>
    <property type="match status" value="1"/>
</dbReference>
<sequence>MGATDEAAVRAERTDLPLNRLVASAMLMHAVVAIVELDVVEDLADGPRPVADLVRRTGVPEQTLTAVLRAGTVSGLLSEPVPGSFALTAAGGHLRAGDPSGLYDLFRMCTHGAFLQAWTCLSQAVRSGRTAFEVHTGHPLFAYLEQERGDAEALFRRAMVTSVAADTLLENADLSGTERVADLGGGQGSLLAALLRHHPRMEGVLFDLPHVVSGAGPLLRERGVADRCAVVGGSFFDGVPTGADVYLMARVMQNWPRPEAVRILRNVRAAMGERSRLLIVGHLPQREGATPFLQAMSVYMLVLYGAPLRTAEEYRELFAEAGLALHAVHRVEDGESVMDVRRA</sequence>
<feature type="domain" description="O-methyltransferase C-terminal" evidence="4">
    <location>
        <begin position="118"/>
        <end position="323"/>
    </location>
</feature>
<dbReference type="SUPFAM" id="SSF53335">
    <property type="entry name" value="S-adenosyl-L-methionine-dependent methyltransferases"/>
    <property type="match status" value="1"/>
</dbReference>
<dbReference type="Gene3D" id="3.40.50.150">
    <property type="entry name" value="Vaccinia Virus protein VP39"/>
    <property type="match status" value="1"/>
</dbReference>
<dbReference type="PANTHER" id="PTHR43712">
    <property type="entry name" value="PUTATIVE (AFU_ORTHOLOGUE AFUA_4G14580)-RELATED"/>
    <property type="match status" value="1"/>
</dbReference>
<evidence type="ECO:0000256" key="1">
    <source>
        <dbReference type="ARBA" id="ARBA00022603"/>
    </source>
</evidence>
<accession>A0ABX8BZQ9</accession>
<reference evidence="6" key="1">
    <citation type="submission" date="2021-05" db="EMBL/GenBank/DDBJ databases">
        <title>Direct Submission.</title>
        <authorList>
            <person name="Li K."/>
            <person name="Gao J."/>
        </authorList>
    </citation>
    <scope>NUCLEOTIDE SEQUENCE [LARGE SCALE GENOMIC DNA]</scope>
    <source>
        <strain evidence="6">HDS12</strain>
    </source>
</reference>
<protein>
    <submittedName>
        <fullName evidence="5">Methyltransferase</fullName>
    </submittedName>
</protein>
<dbReference type="RefSeq" id="WP_212640605.1">
    <property type="nucleotide sequence ID" value="NZ_CP074132.1"/>
</dbReference>
<dbReference type="PROSITE" id="PS51683">
    <property type="entry name" value="SAM_OMT_II"/>
    <property type="match status" value="1"/>
</dbReference>
<evidence type="ECO:0000313" key="6">
    <source>
        <dbReference type="Proteomes" id="UP000678016"/>
    </source>
</evidence>
<dbReference type="InterPro" id="IPR016461">
    <property type="entry name" value="COMT-like"/>
</dbReference>
<evidence type="ECO:0000256" key="3">
    <source>
        <dbReference type="ARBA" id="ARBA00022691"/>
    </source>
</evidence>
<keyword evidence="1 5" id="KW-0489">Methyltransferase</keyword>
<evidence type="ECO:0000259" key="4">
    <source>
        <dbReference type="Pfam" id="PF00891"/>
    </source>
</evidence>
<evidence type="ECO:0000313" key="5">
    <source>
        <dbReference type="EMBL" id="QUX27543.1"/>
    </source>
</evidence>